<sequence>MSLSFSLAPFLSILLLWGLLIIRKPILVEKIARTLCTEPYNRLGLRVG</sequence>
<protein>
    <submittedName>
        <fullName evidence="2">Uncharacterized protein</fullName>
    </submittedName>
</protein>
<dbReference type="Proteomes" id="UP000215914">
    <property type="component" value="Unassembled WGS sequence"/>
</dbReference>
<reference evidence="2" key="2">
    <citation type="submission" date="2020-06" db="EMBL/GenBank/DDBJ databases">
        <title>Helianthus annuus Genome sequencing and assembly Release 2.</title>
        <authorList>
            <person name="Gouzy J."/>
            <person name="Langlade N."/>
            <person name="Munos S."/>
        </authorList>
    </citation>
    <scope>NUCLEOTIDE SEQUENCE</scope>
    <source>
        <tissue evidence="2">Leaves</tissue>
    </source>
</reference>
<dbReference type="AlphaFoldDB" id="A0A9K3HPH5"/>
<accession>A0A9K3HPH5</accession>
<organism evidence="2 3">
    <name type="scientific">Helianthus annuus</name>
    <name type="common">Common sunflower</name>
    <dbReference type="NCBI Taxonomy" id="4232"/>
    <lineage>
        <taxon>Eukaryota</taxon>
        <taxon>Viridiplantae</taxon>
        <taxon>Streptophyta</taxon>
        <taxon>Embryophyta</taxon>
        <taxon>Tracheophyta</taxon>
        <taxon>Spermatophyta</taxon>
        <taxon>Magnoliopsida</taxon>
        <taxon>eudicotyledons</taxon>
        <taxon>Gunneridae</taxon>
        <taxon>Pentapetalae</taxon>
        <taxon>asterids</taxon>
        <taxon>campanulids</taxon>
        <taxon>Asterales</taxon>
        <taxon>Asteraceae</taxon>
        <taxon>Asteroideae</taxon>
        <taxon>Heliantheae alliance</taxon>
        <taxon>Heliantheae</taxon>
        <taxon>Helianthus</taxon>
    </lineage>
</organism>
<keyword evidence="3" id="KW-1185">Reference proteome</keyword>
<gene>
    <name evidence="2" type="ORF">HanXRQr2_Chr11g0494351</name>
</gene>
<keyword evidence="1" id="KW-0472">Membrane</keyword>
<reference evidence="2" key="1">
    <citation type="journal article" date="2017" name="Nature">
        <title>The sunflower genome provides insights into oil metabolism, flowering and Asterid evolution.</title>
        <authorList>
            <person name="Badouin H."/>
            <person name="Gouzy J."/>
            <person name="Grassa C.J."/>
            <person name="Murat F."/>
            <person name="Staton S.E."/>
            <person name="Cottret L."/>
            <person name="Lelandais-Briere C."/>
            <person name="Owens G.L."/>
            <person name="Carrere S."/>
            <person name="Mayjonade B."/>
            <person name="Legrand L."/>
            <person name="Gill N."/>
            <person name="Kane N.C."/>
            <person name="Bowers J.E."/>
            <person name="Hubner S."/>
            <person name="Bellec A."/>
            <person name="Berard A."/>
            <person name="Berges H."/>
            <person name="Blanchet N."/>
            <person name="Boniface M.C."/>
            <person name="Brunel D."/>
            <person name="Catrice O."/>
            <person name="Chaidir N."/>
            <person name="Claudel C."/>
            <person name="Donnadieu C."/>
            <person name="Faraut T."/>
            <person name="Fievet G."/>
            <person name="Helmstetter N."/>
            <person name="King M."/>
            <person name="Knapp S.J."/>
            <person name="Lai Z."/>
            <person name="Le Paslier M.C."/>
            <person name="Lippi Y."/>
            <person name="Lorenzon L."/>
            <person name="Mandel J.R."/>
            <person name="Marage G."/>
            <person name="Marchand G."/>
            <person name="Marquand E."/>
            <person name="Bret-Mestries E."/>
            <person name="Morien E."/>
            <person name="Nambeesan S."/>
            <person name="Nguyen T."/>
            <person name="Pegot-Espagnet P."/>
            <person name="Pouilly N."/>
            <person name="Raftis F."/>
            <person name="Sallet E."/>
            <person name="Schiex T."/>
            <person name="Thomas J."/>
            <person name="Vandecasteele C."/>
            <person name="Vares D."/>
            <person name="Vear F."/>
            <person name="Vautrin S."/>
            <person name="Crespi M."/>
            <person name="Mangin B."/>
            <person name="Burke J.M."/>
            <person name="Salse J."/>
            <person name="Munos S."/>
            <person name="Vincourt P."/>
            <person name="Rieseberg L.H."/>
            <person name="Langlade N.B."/>
        </authorList>
    </citation>
    <scope>NUCLEOTIDE SEQUENCE</scope>
    <source>
        <tissue evidence="2">Leaves</tissue>
    </source>
</reference>
<dbReference type="Gramene" id="mRNA:HanXRQr2_Chr11g0494351">
    <property type="protein sequence ID" value="mRNA:HanXRQr2_Chr11g0494351"/>
    <property type="gene ID" value="HanXRQr2_Chr11g0494351"/>
</dbReference>
<feature type="transmembrane region" description="Helical" evidence="1">
    <location>
        <begin position="6"/>
        <end position="23"/>
    </location>
</feature>
<comment type="caution">
    <text evidence="2">The sequence shown here is derived from an EMBL/GenBank/DDBJ whole genome shotgun (WGS) entry which is preliminary data.</text>
</comment>
<evidence type="ECO:0000256" key="1">
    <source>
        <dbReference type="SAM" id="Phobius"/>
    </source>
</evidence>
<dbReference type="EMBL" id="MNCJ02000326">
    <property type="protein sequence ID" value="KAF5782307.1"/>
    <property type="molecule type" value="Genomic_DNA"/>
</dbReference>
<keyword evidence="1" id="KW-0812">Transmembrane</keyword>
<evidence type="ECO:0000313" key="2">
    <source>
        <dbReference type="EMBL" id="KAF5782307.1"/>
    </source>
</evidence>
<evidence type="ECO:0000313" key="3">
    <source>
        <dbReference type="Proteomes" id="UP000215914"/>
    </source>
</evidence>
<name>A0A9K3HPH5_HELAN</name>
<keyword evidence="1" id="KW-1133">Transmembrane helix</keyword>
<proteinExistence type="predicted"/>